<sequence length="705" mass="77787">MAPHPGTEAEYLREKARRDLLSLLEGVRGKKNLVVSKDLAGPVGLFVKFSVLQEYGVDRVFLLENGNVDSSQRNIIFLVHAEKPNHVQSAAGTYLNSPYQPCILFCIFFSWLKTEASAIVAFFFYDLFPIECRAFQLTCPFICVDQIKRLQKNESNIEHEFSVFWVPRRTLVSNQILEEEGIIGDVSIAEFPLYFLPLENDVLSLELPDAFSDLYLPIHLSAKALMQIQLRHGYFPRIVGKGDNARKVVDQLLRMRRELDAEGSLGGSGGKLMASNTIENLIIIDRDVDFATVLMTQLTYEGLVDELFGINHNHTEVDTSIIGYAAPQASSNSSNTSKQSLKRKVQVDSSDQLFSQLRDANFAIVGGILNKVARRLESDYDSRHGAKSTSELREFVNKLPAYQAEHSSLKIHTNLAEDIMRHTRSDIFRRTLGVQQNIAAGADSTSQYDTIEELISRNVPITTILRLLCIDSCINGGLRPRDLDNSKKQVLQGYGYQHLLTLNNLEKMGLLQPKVPSTGILLPGGSNSAAGAKTNYNSLRKSLRLIVDEVDEQNPNDISYVYSGYAPLSVRLVQCVLQKAYVQALVKGNPSPQAAAAAAGAASTTPGWLGFEDVVKSARGSSFNIVPKGDEKAARARQTLTGSGGAKTVFVFFLGGITFTEIAALRFIAQHEAGRRNIIICTTAILNGDRMIKAGMEQGDFAKSV</sequence>
<name>D4DDZ1_TRIVH</name>
<dbReference type="Gene3D" id="1.25.40.850">
    <property type="match status" value="1"/>
</dbReference>
<evidence type="ECO:0008006" key="4">
    <source>
        <dbReference type="Google" id="ProtNLM"/>
    </source>
</evidence>
<reference evidence="3" key="1">
    <citation type="journal article" date="2011" name="Genome Biol.">
        <title>Comparative and functional genomics provide insights into the pathogenicity of dermatophytic fungi.</title>
        <authorList>
            <person name="Burmester A."/>
            <person name="Shelest E."/>
            <person name="Gloeckner G."/>
            <person name="Heddergott C."/>
            <person name="Schindler S."/>
            <person name="Staib P."/>
            <person name="Heidel A."/>
            <person name="Felder M."/>
            <person name="Petzold A."/>
            <person name="Szafranski K."/>
            <person name="Feuermann M."/>
            <person name="Pedruzzi I."/>
            <person name="Priebe S."/>
            <person name="Groth M."/>
            <person name="Winkler R."/>
            <person name="Li W."/>
            <person name="Kniemeyer O."/>
            <person name="Schroeckh V."/>
            <person name="Hertweck C."/>
            <person name="Hube B."/>
            <person name="White T.C."/>
            <person name="Platzer M."/>
            <person name="Guthke R."/>
            <person name="Heitman J."/>
            <person name="Woestemeyer J."/>
            <person name="Zipfel P.F."/>
            <person name="Monod M."/>
            <person name="Brakhage A.A."/>
        </authorList>
    </citation>
    <scope>NUCLEOTIDE SEQUENCE [LARGE SCALE GENOMIC DNA]</scope>
    <source>
        <strain evidence="3">HKI 0517</strain>
    </source>
</reference>
<dbReference type="SUPFAM" id="SSF56815">
    <property type="entry name" value="Sec1/munc18-like (SM) proteins"/>
    <property type="match status" value="1"/>
</dbReference>
<evidence type="ECO:0000313" key="3">
    <source>
        <dbReference type="Proteomes" id="UP000008383"/>
    </source>
</evidence>
<dbReference type="AlphaFoldDB" id="D4DDZ1"/>
<dbReference type="Gene3D" id="3.40.50.1910">
    <property type="match status" value="1"/>
</dbReference>
<dbReference type="GO" id="GO:0016192">
    <property type="term" value="P:vesicle-mediated transport"/>
    <property type="evidence" value="ECO:0007669"/>
    <property type="project" value="InterPro"/>
</dbReference>
<dbReference type="OrthoDB" id="10262287at2759"/>
<dbReference type="InterPro" id="IPR001619">
    <property type="entry name" value="Sec1-like"/>
</dbReference>
<dbReference type="Gene3D" id="3.90.830.10">
    <property type="entry name" value="Syntaxin Binding Protein 1, Chain A, domain 2"/>
    <property type="match status" value="1"/>
</dbReference>
<dbReference type="InterPro" id="IPR043127">
    <property type="entry name" value="Sec-1-like_dom3a"/>
</dbReference>
<evidence type="ECO:0000313" key="2">
    <source>
        <dbReference type="EMBL" id="EFE39928.1"/>
    </source>
</evidence>
<dbReference type="GeneID" id="9577247"/>
<accession>D4DDZ1</accession>
<protein>
    <recommendedName>
        <fullName evidence="4">Vacuolar sorting protein</fullName>
    </recommendedName>
</protein>
<dbReference type="HOGENOM" id="CLU_016678_3_1_1"/>
<dbReference type="InterPro" id="IPR036045">
    <property type="entry name" value="Sec1-like_sf"/>
</dbReference>
<dbReference type="InterPro" id="IPR027482">
    <property type="entry name" value="Sec1-like_dom2"/>
</dbReference>
<proteinExistence type="inferred from homology"/>
<organism evidence="2 3">
    <name type="scientific">Trichophyton verrucosum (strain HKI 0517)</name>
    <dbReference type="NCBI Taxonomy" id="663202"/>
    <lineage>
        <taxon>Eukaryota</taxon>
        <taxon>Fungi</taxon>
        <taxon>Dikarya</taxon>
        <taxon>Ascomycota</taxon>
        <taxon>Pezizomycotina</taxon>
        <taxon>Eurotiomycetes</taxon>
        <taxon>Eurotiomycetidae</taxon>
        <taxon>Onygenales</taxon>
        <taxon>Arthrodermataceae</taxon>
        <taxon>Trichophyton</taxon>
    </lineage>
</organism>
<dbReference type="Proteomes" id="UP000008383">
    <property type="component" value="Unassembled WGS sequence"/>
</dbReference>
<dbReference type="Pfam" id="PF00995">
    <property type="entry name" value="Sec1"/>
    <property type="match status" value="1"/>
</dbReference>
<dbReference type="InterPro" id="IPR043155">
    <property type="entry name" value="VPS33_dom3b"/>
</dbReference>
<gene>
    <name evidence="2" type="ORF">TRV_05355</name>
</gene>
<dbReference type="KEGG" id="tve:TRV_05355"/>
<dbReference type="RefSeq" id="XP_003020546.1">
    <property type="nucleotide sequence ID" value="XM_003020500.1"/>
</dbReference>
<dbReference type="PANTHER" id="PTHR11679">
    <property type="entry name" value="VESICLE PROTEIN SORTING-ASSOCIATED"/>
    <property type="match status" value="1"/>
</dbReference>
<dbReference type="Gene3D" id="3.40.50.2060">
    <property type="match status" value="2"/>
</dbReference>
<comment type="caution">
    <text evidence="2">The sequence shown here is derived from an EMBL/GenBank/DDBJ whole genome shotgun (WGS) entry which is preliminary data.</text>
</comment>
<dbReference type="EMBL" id="ACYE01000280">
    <property type="protein sequence ID" value="EFE39928.1"/>
    <property type="molecule type" value="Genomic_DNA"/>
</dbReference>
<dbReference type="InterPro" id="IPR043154">
    <property type="entry name" value="Sec-1-like_dom1"/>
</dbReference>
<evidence type="ECO:0000256" key="1">
    <source>
        <dbReference type="ARBA" id="ARBA00009884"/>
    </source>
</evidence>
<comment type="similarity">
    <text evidence="1">Belongs to the STXBP/unc-18/SEC1 family.</text>
</comment>
<keyword evidence="3" id="KW-1185">Reference proteome</keyword>